<protein>
    <submittedName>
        <fullName evidence="2">Hypothetical_protein</fullName>
    </submittedName>
</protein>
<accession>A0AA86UAY3</accession>
<dbReference type="EMBL" id="CAXDID020000083">
    <property type="protein sequence ID" value="CAL6019691.1"/>
    <property type="molecule type" value="Genomic_DNA"/>
</dbReference>
<keyword evidence="3" id="KW-1185">Reference proteome</keyword>
<comment type="caution">
    <text evidence="1">The sequence shown here is derived from an EMBL/GenBank/DDBJ whole genome shotgun (WGS) entry which is preliminary data.</text>
</comment>
<dbReference type="Proteomes" id="UP001642409">
    <property type="component" value="Unassembled WGS sequence"/>
</dbReference>
<organism evidence="1">
    <name type="scientific">Hexamita inflata</name>
    <dbReference type="NCBI Taxonomy" id="28002"/>
    <lineage>
        <taxon>Eukaryota</taxon>
        <taxon>Metamonada</taxon>
        <taxon>Diplomonadida</taxon>
        <taxon>Hexamitidae</taxon>
        <taxon>Hexamitinae</taxon>
        <taxon>Hexamita</taxon>
    </lineage>
</organism>
<reference evidence="1" key="1">
    <citation type="submission" date="2023-06" db="EMBL/GenBank/DDBJ databases">
        <authorList>
            <person name="Kurt Z."/>
        </authorList>
    </citation>
    <scope>NUCLEOTIDE SEQUENCE</scope>
</reference>
<proteinExistence type="predicted"/>
<evidence type="ECO:0000313" key="1">
    <source>
        <dbReference type="EMBL" id="CAI9944172.1"/>
    </source>
</evidence>
<evidence type="ECO:0000313" key="2">
    <source>
        <dbReference type="EMBL" id="CAL6019691.1"/>
    </source>
</evidence>
<evidence type="ECO:0000313" key="3">
    <source>
        <dbReference type="Proteomes" id="UP001642409"/>
    </source>
</evidence>
<sequence>MIFILNIQTALTQEISTPNHLSIDSCPFGERVFLENCVCDCSLNHLYSYINQNARSGSSQVFLPLQTRPIYRSKVNIYGSVIQFSSITVLNQNVQNCKVSVTNDVLNNGGTIFSTQKQFHFVQIEFGAQNINQCNQLITSQVEIQIFQMQIFQKIETDIKSELLQLNILQTNSAKTHITHLLVNLHINGQANISLVQKGTQYMIFKGLEFTGQYQSTTCVNIIQEAQECKLNMTLVNIYPEVFDVGNKSSLIISIMNNTAFLIHKVDIQIGNIDLCKDLSSVSSDFSLQLTFGGIINDQNSSEVTVTQVRAYFNICYSTQYLGYTGLLMGYGLNSTIKMQSLIIQSNLTAHYLNSSGLCGNVDGIVHIDGCSIISAVEGHQVQYFGFIGYGNQQLFFTSINISFTNKDFNNGYQIGSLIGYNEGKSIFKNIILYNSSFGTADTIGGLAAYCFDTKITNSSVQECNFSTGTGGMVAHSKFVFINSSQVLNIKFGNDQPLYTKYSGGIIGLVVNAQIYYSFVSNLQMNTYSEYSAGFVARVYDEFNQYPAHSISIYNCLLQYCSVWSFASYCAGFISWSDATILLNHSNVSNVQTSSLYSGAFVGIYNSQLTIIFSKAVQVQINGFFAGVISAIYRPGAEVQLSFTDGSNQINGLGILNCINFTDENDQSGCAQGSVCSQSKFYYFNQLTVVTHTITSTSDFQFNGPVNNAFVDVEDNAFISGSSLFNSEQLYNVKIQLGAQAISTCSLISMQKLKIVNNLAIISKASKLITVQQQLNILQNTANRTTIQNLLINLFFSSDSIGSIDLIGTLVLDKIVQIINYQIKGEYYSQKSSCLCINTNENANVYVKQVNFNPITINFGNSSSYLFILVNNCTLMLQRIVINLGSSTKSNAITAISSSISIPFIFGGICTSINSSHVDLQFITYDNYISYSTLFINSGQIIGSLNKTNNISVSKMCYQENSQFLSSSTVTFGIMSQIEGNFSLCNTNITLSVSGDANINQFGIIAFMTPDCSNASMINLNIQVQQTIKTTGLQELNVSALVGRQMSTNWTVQDTVFSNLILNRGTYIGSMAGQCENSKGSIINVKILNSQLTVQNNVASTSGGFVGKIESSKIDISHSSTNKLLLNSKQVNIVNIGFIFGIFSQCSSINQINQITIESSNISVNDQTKAIIGSIGVSISSIISIQEVQILNNNITVKSIKDSAQYLYVGYVFGQIQNIYQISLLNNKIINSVMQSSVVSGLLMTCASIANAQNVNISFKEITINNISIIAIGNKNSYSGALVSCVDMAVLIINNFRGNNISLDLQITSENASVGGILGQSINSNVTLIDCQMDSFNGKSFGNQQSLVGGFVGGIILTNLTASDSFITRSIIYANSTVSDTNIGGMIGVIDKNSIAVFSRCNTSFLDISCNILTNYVCRITLYVGRSDELSKIDVKSSSVSDSNLTVLSSMQPRVASMFGRIENTIIDASLITVNNITINANGASDNTIGSGVVAVLASSTLTFSSSTIMNLRITVSGVSAVGTTGSALCGNQIQSSTLNVIEVTIDKIQIMLEAPNNIIGAAIVGCSQSTGNILVLNGLVTKLITFTYSLSHRICTGLCDVNIGLITGLSDNFAQNTVTKSVSNGPFTVIGESITTYDSCSEIKYKTIGGLLQKFEPKGC</sequence>
<reference evidence="2 3" key="2">
    <citation type="submission" date="2024-07" db="EMBL/GenBank/DDBJ databases">
        <authorList>
            <person name="Akdeniz Z."/>
        </authorList>
    </citation>
    <scope>NUCLEOTIDE SEQUENCE [LARGE SCALE GENOMIC DNA]</scope>
</reference>
<dbReference type="EMBL" id="CATOUU010000721">
    <property type="protein sequence ID" value="CAI9944172.1"/>
    <property type="molecule type" value="Genomic_DNA"/>
</dbReference>
<name>A0AA86UAY3_9EUKA</name>
<gene>
    <name evidence="2" type="ORF">HINF_LOCUS27073</name>
    <name evidence="1" type="ORF">HINF_LOCUS31817</name>
</gene>